<dbReference type="AlphaFoldDB" id="A0A2S0KPB4"/>
<dbReference type="EMBL" id="CP027226">
    <property type="protein sequence ID" value="AVM42848.1"/>
    <property type="molecule type" value="Genomic_DNA"/>
</dbReference>
<dbReference type="KEGG" id="fsa:C5Q98_06320"/>
<keyword evidence="2" id="KW-1185">Reference proteome</keyword>
<organism evidence="1 2">
    <name type="scientific">Fastidiosipila sanguinis</name>
    <dbReference type="NCBI Taxonomy" id="236753"/>
    <lineage>
        <taxon>Bacteria</taxon>
        <taxon>Bacillati</taxon>
        <taxon>Bacillota</taxon>
        <taxon>Clostridia</taxon>
        <taxon>Eubacteriales</taxon>
        <taxon>Oscillospiraceae</taxon>
        <taxon>Fastidiosipila</taxon>
    </lineage>
</organism>
<evidence type="ECO:0000313" key="2">
    <source>
        <dbReference type="Proteomes" id="UP000237947"/>
    </source>
</evidence>
<evidence type="ECO:0000313" key="1">
    <source>
        <dbReference type="EMBL" id="AVM42848.1"/>
    </source>
</evidence>
<accession>A0A2S0KPB4</accession>
<proteinExistence type="predicted"/>
<name>A0A2S0KPB4_9FIRM</name>
<reference evidence="2" key="1">
    <citation type="submission" date="2018-02" db="EMBL/GenBank/DDBJ databases">
        <authorList>
            <person name="Holder M.E."/>
            <person name="Ajami N.J."/>
            <person name="Petrosino J.F."/>
        </authorList>
    </citation>
    <scope>NUCLEOTIDE SEQUENCE [LARGE SCALE GENOMIC DNA]</scope>
    <source>
        <strain evidence="2">CCUG 47711</strain>
    </source>
</reference>
<protein>
    <submittedName>
        <fullName evidence="1">Uncharacterized protein</fullName>
    </submittedName>
</protein>
<dbReference type="Proteomes" id="UP000237947">
    <property type="component" value="Chromosome"/>
</dbReference>
<gene>
    <name evidence="1" type="ORF">C5Q98_06320</name>
</gene>
<sequence>MKEIYLKLSDSDLSKIIDLLEKATTQIQEQIYQIEDSYLIIDQEIRNLKQLIKNADYEEVSRDE</sequence>
<dbReference type="RefSeq" id="WP_106012797.1">
    <property type="nucleotide sequence ID" value="NZ_CP027226.1"/>
</dbReference>